<accession>A0A811K830</accession>
<organism evidence="3 4">
    <name type="scientific">Bursaphelenchus okinawaensis</name>
    <dbReference type="NCBI Taxonomy" id="465554"/>
    <lineage>
        <taxon>Eukaryota</taxon>
        <taxon>Metazoa</taxon>
        <taxon>Ecdysozoa</taxon>
        <taxon>Nematoda</taxon>
        <taxon>Chromadorea</taxon>
        <taxon>Rhabditida</taxon>
        <taxon>Tylenchina</taxon>
        <taxon>Tylenchomorpha</taxon>
        <taxon>Aphelenchoidea</taxon>
        <taxon>Aphelenchoididae</taxon>
        <taxon>Bursaphelenchus</taxon>
    </lineage>
</organism>
<dbReference type="OrthoDB" id="5596951at2759"/>
<feature type="transmembrane region" description="Helical" evidence="2">
    <location>
        <begin position="114"/>
        <end position="134"/>
    </location>
</feature>
<reference evidence="3" key="1">
    <citation type="submission" date="2020-09" db="EMBL/GenBank/DDBJ databases">
        <authorList>
            <person name="Kikuchi T."/>
        </authorList>
    </citation>
    <scope>NUCLEOTIDE SEQUENCE</scope>
    <source>
        <strain evidence="3">SH1</strain>
    </source>
</reference>
<dbReference type="InterPro" id="IPR008075">
    <property type="entry name" value="LIMR"/>
</dbReference>
<feature type="transmembrane region" description="Helical" evidence="2">
    <location>
        <begin position="361"/>
        <end position="379"/>
    </location>
</feature>
<dbReference type="GO" id="GO:0007165">
    <property type="term" value="P:signal transduction"/>
    <property type="evidence" value="ECO:0007669"/>
    <property type="project" value="TreeGrafter"/>
</dbReference>
<feature type="transmembrane region" description="Helical" evidence="2">
    <location>
        <begin position="300"/>
        <end position="323"/>
    </location>
</feature>
<dbReference type="PRINTS" id="PR01692">
    <property type="entry name" value="LIPOCALINIMR"/>
</dbReference>
<name>A0A811K830_9BILA</name>
<dbReference type="GO" id="GO:0004888">
    <property type="term" value="F:transmembrane signaling receptor activity"/>
    <property type="evidence" value="ECO:0007669"/>
    <property type="project" value="TreeGrafter"/>
</dbReference>
<protein>
    <submittedName>
        <fullName evidence="3">Uncharacterized protein</fullName>
    </submittedName>
</protein>
<keyword evidence="2" id="KW-1133">Transmembrane helix</keyword>
<comment type="similarity">
    <text evidence="1">Belongs to the LIMR family.</text>
</comment>
<proteinExistence type="inferred from homology"/>
<dbReference type="EMBL" id="CAJFDH010000002">
    <property type="protein sequence ID" value="CAD5211504.1"/>
    <property type="molecule type" value="Genomic_DNA"/>
</dbReference>
<feature type="transmembrane region" description="Helical" evidence="2">
    <location>
        <begin position="431"/>
        <end position="454"/>
    </location>
</feature>
<keyword evidence="2" id="KW-0812">Transmembrane</keyword>
<feature type="transmembrane region" description="Helical" evidence="2">
    <location>
        <begin position="194"/>
        <end position="213"/>
    </location>
</feature>
<feature type="transmembrane region" description="Helical" evidence="2">
    <location>
        <begin position="71"/>
        <end position="94"/>
    </location>
</feature>
<dbReference type="Proteomes" id="UP000614601">
    <property type="component" value="Unassembled WGS sequence"/>
</dbReference>
<dbReference type="InterPro" id="IPR006876">
    <property type="entry name" value="LMBR1-like_membr_prot"/>
</dbReference>
<dbReference type="PANTHER" id="PTHR12625">
    <property type="entry name" value="LIPOCALIN-1 INTERACTING MEMBRANE RECEPTOR LIMR"/>
    <property type="match status" value="1"/>
</dbReference>
<dbReference type="EMBL" id="CAJFCW020000002">
    <property type="protein sequence ID" value="CAG9093640.1"/>
    <property type="molecule type" value="Genomic_DNA"/>
</dbReference>
<dbReference type="PANTHER" id="PTHR12625:SF0">
    <property type="entry name" value="PROTEIN LILIPOD"/>
    <property type="match status" value="1"/>
</dbReference>
<evidence type="ECO:0000256" key="1">
    <source>
        <dbReference type="ARBA" id="ARBA00010487"/>
    </source>
</evidence>
<dbReference type="AlphaFoldDB" id="A0A811K830"/>
<sequence length="481" mass="54871">MDEEILEFEEIEFHNFIRKHVVCLLFLIGLYFLSFQIIQRFKTRSDNDDLYAGDEDFIVYRISVWMCTFSLAVSIGAITLLPFSVVGSEVLLLYPDNFYFKWLNMSLITSLWNYVFLLSNVSLFFLLPFSYFFLESQGLSFHHRPKPFLSRVYETIVVCVLVFIILICLANLAYSLYQPEGLHLVISLMNVSNLSIPLVYSFVSLAGVGLLLVSTPIGFAKMFDFATSLLNDESEHIPEPKESDIVVAMNGFSTISHTTDILLRKRLMNGGGDAGEIAPVEVEFKKEQRRKSLIRMFLDAIKYPIVMIMLLTLNLISVAIVLINTFKLVCGFRELNEYVQYVEVRSRHRFGIPGALFENVIIIYIMFSALVGVYSMPLLRRVKPKRKQTSMTNVIANCATALLLSCALPVLANTLGITSFDLLGGFGHLNWISNFSLVWFCNIFFAIASILCLLNKFTLKVRVELWKRISQIGLRQTVKQD</sequence>
<keyword evidence="4" id="KW-1185">Reference proteome</keyword>
<dbReference type="Pfam" id="PF04791">
    <property type="entry name" value="LMBR1"/>
    <property type="match status" value="2"/>
</dbReference>
<keyword evidence="2" id="KW-0472">Membrane</keyword>
<dbReference type="GO" id="GO:0005886">
    <property type="term" value="C:plasma membrane"/>
    <property type="evidence" value="ECO:0007669"/>
    <property type="project" value="TreeGrafter"/>
</dbReference>
<feature type="transmembrane region" description="Helical" evidence="2">
    <location>
        <begin position="155"/>
        <end position="174"/>
    </location>
</feature>
<evidence type="ECO:0000256" key="2">
    <source>
        <dbReference type="SAM" id="Phobius"/>
    </source>
</evidence>
<evidence type="ECO:0000313" key="4">
    <source>
        <dbReference type="Proteomes" id="UP000614601"/>
    </source>
</evidence>
<gene>
    <name evidence="3" type="ORF">BOKJ2_LOCUS3727</name>
</gene>
<feature type="transmembrane region" description="Helical" evidence="2">
    <location>
        <begin position="16"/>
        <end position="35"/>
    </location>
</feature>
<evidence type="ECO:0000313" key="3">
    <source>
        <dbReference type="EMBL" id="CAD5211504.1"/>
    </source>
</evidence>
<dbReference type="Proteomes" id="UP000783686">
    <property type="component" value="Unassembled WGS sequence"/>
</dbReference>
<comment type="caution">
    <text evidence="3">The sequence shown here is derived from an EMBL/GenBank/DDBJ whole genome shotgun (WGS) entry which is preliminary data.</text>
</comment>
<feature type="transmembrane region" description="Helical" evidence="2">
    <location>
        <begin position="391"/>
        <end position="411"/>
    </location>
</feature>